<dbReference type="RefSeq" id="WP_052394441.1">
    <property type="nucleotide sequence ID" value="NZ_JACHET010000001.1"/>
</dbReference>
<dbReference type="Proteomes" id="UP000560000">
    <property type="component" value="Unassembled WGS sequence"/>
</dbReference>
<reference evidence="1 2" key="1">
    <citation type="submission" date="2020-08" db="EMBL/GenBank/DDBJ databases">
        <title>Genomic Encyclopedia of Type Strains, Phase IV (KMG-IV): sequencing the most valuable type-strain genomes for metagenomic binning, comparative biology and taxonomic classification.</title>
        <authorList>
            <person name="Goeker M."/>
        </authorList>
    </citation>
    <scope>NUCLEOTIDE SEQUENCE [LARGE SCALE GENOMIC DNA]</scope>
    <source>
        <strain evidence="1 2">DSM 107085</strain>
    </source>
</reference>
<organism evidence="1 2">
    <name type="scientific">Oleiagrimonas soli</name>
    <dbReference type="NCBI Taxonomy" id="1543381"/>
    <lineage>
        <taxon>Bacteria</taxon>
        <taxon>Pseudomonadati</taxon>
        <taxon>Pseudomonadota</taxon>
        <taxon>Gammaproteobacteria</taxon>
        <taxon>Lysobacterales</taxon>
        <taxon>Rhodanobacteraceae</taxon>
        <taxon>Oleiagrimonas</taxon>
    </lineage>
</organism>
<gene>
    <name evidence="1" type="ORF">HNQ86_002208</name>
</gene>
<dbReference type="AlphaFoldDB" id="A0A841KGW2"/>
<comment type="caution">
    <text evidence="1">The sequence shown here is derived from an EMBL/GenBank/DDBJ whole genome shotgun (WGS) entry which is preliminary data.</text>
</comment>
<name>A0A841KGW2_9GAMM</name>
<protein>
    <submittedName>
        <fullName evidence="1">Uncharacterized protein</fullName>
    </submittedName>
</protein>
<dbReference type="OrthoDB" id="1441538at2"/>
<sequence>MNVLPDTPLERIVAFLNGIGIDTREGEVPADAFLPGVRVHEGGLIFDRAALRWPGDLLHEAGHLAVAPPDLRAQLSGDVELPADIPHASEIEATAWAWAALCHLRLAPSVLFHEGGYHGRSQGLIQTFLLGVYPGAFGLAQIGLTHVGAAAAPNDAPAYPHMTQWLRSR</sequence>
<proteinExistence type="predicted"/>
<dbReference type="EMBL" id="JACHET010000001">
    <property type="protein sequence ID" value="MBB6184863.1"/>
    <property type="molecule type" value="Genomic_DNA"/>
</dbReference>
<evidence type="ECO:0000313" key="1">
    <source>
        <dbReference type="EMBL" id="MBB6184863.1"/>
    </source>
</evidence>
<accession>A0A841KGW2</accession>
<evidence type="ECO:0000313" key="2">
    <source>
        <dbReference type="Proteomes" id="UP000560000"/>
    </source>
</evidence>